<name>A0A168R9Y1_9CLOT</name>
<accession>A0A168R9Y1</accession>
<evidence type="ECO:0000313" key="1">
    <source>
        <dbReference type="EMBL" id="OAA90417.1"/>
    </source>
</evidence>
<proteinExistence type="predicted"/>
<comment type="caution">
    <text evidence="1">The sequence shown here is derived from an EMBL/GenBank/DDBJ whole genome shotgun (WGS) entry which is preliminary data.</text>
</comment>
<gene>
    <name evidence="1" type="ORF">WY13_01321</name>
</gene>
<dbReference type="AlphaFoldDB" id="A0A168R9Y1"/>
<dbReference type="Proteomes" id="UP000077407">
    <property type="component" value="Unassembled WGS sequence"/>
</dbReference>
<dbReference type="EMBL" id="LITT01000011">
    <property type="protein sequence ID" value="OAA90417.1"/>
    <property type="molecule type" value="Genomic_DNA"/>
</dbReference>
<organism evidence="1 2">
    <name type="scientific">Clostridium ljungdahlii</name>
    <dbReference type="NCBI Taxonomy" id="1538"/>
    <lineage>
        <taxon>Bacteria</taxon>
        <taxon>Bacillati</taxon>
        <taxon>Bacillota</taxon>
        <taxon>Clostridia</taxon>
        <taxon>Eubacteriales</taxon>
        <taxon>Clostridiaceae</taxon>
        <taxon>Clostridium</taxon>
    </lineage>
</organism>
<reference evidence="1 2" key="1">
    <citation type="journal article" date="2015" name="Biotechnol. Bioeng.">
        <title>Genome sequence and phenotypic characterization of Caulobacter segnis.</title>
        <authorList>
            <person name="Patel S."/>
            <person name="Fletcher B."/>
            <person name="Scott D.C."/>
            <person name="Ely B."/>
        </authorList>
    </citation>
    <scope>NUCLEOTIDE SEQUENCE [LARGE SCALE GENOMIC DNA]</scope>
    <source>
        <strain evidence="1 2">ERI-2</strain>
    </source>
</reference>
<evidence type="ECO:0000313" key="2">
    <source>
        <dbReference type="Proteomes" id="UP000077407"/>
    </source>
</evidence>
<protein>
    <submittedName>
        <fullName evidence="1">Uncharacterized protein</fullName>
    </submittedName>
</protein>
<dbReference type="PATRIC" id="fig|1538.10.peg.225"/>
<sequence length="169" mass="20051">MLKINLTTIINSMLLMWILWNILKSNGAIALFWNHPFPNRQDDITNIVNRSIYNKYRTSDKEMREFNESDCQKRINGLERFGFKDITSKLYHRKRTLTSNEYISLLNMYSDYRALPVEVKNNFEIDIKNAIDEVGGKINIYDTIDLYLARKRQILNLQRRSYNGIMGCI</sequence>